<reference evidence="2 3" key="1">
    <citation type="submission" date="2024-09" db="EMBL/GenBank/DDBJ databases">
        <authorList>
            <person name="Sun Q."/>
            <person name="Mori K."/>
        </authorList>
    </citation>
    <scope>NUCLEOTIDE SEQUENCE [LARGE SCALE GENOMIC DNA]</scope>
    <source>
        <strain evidence="2 3">JCM 11411</strain>
    </source>
</reference>
<keyword evidence="3" id="KW-1185">Reference proteome</keyword>
<evidence type="ECO:0000313" key="2">
    <source>
        <dbReference type="EMBL" id="MFB9783569.1"/>
    </source>
</evidence>
<evidence type="ECO:0000259" key="1">
    <source>
        <dbReference type="Pfam" id="PF20274"/>
    </source>
</evidence>
<name>A0ABV5XM76_9NOCA</name>
<evidence type="ECO:0000313" key="3">
    <source>
        <dbReference type="Proteomes" id="UP001589587"/>
    </source>
</evidence>
<dbReference type="EMBL" id="JBHMAS010000071">
    <property type="protein sequence ID" value="MFB9783569.1"/>
    <property type="molecule type" value="Genomic_DNA"/>
</dbReference>
<dbReference type="Proteomes" id="UP001589587">
    <property type="component" value="Unassembled WGS sequence"/>
</dbReference>
<dbReference type="RefSeq" id="WP_151097154.1">
    <property type="nucleotide sequence ID" value="NZ_JBHMAS010000071.1"/>
</dbReference>
<proteinExistence type="predicted"/>
<dbReference type="InterPro" id="IPR046909">
    <property type="entry name" value="cREC_REC"/>
</dbReference>
<gene>
    <name evidence="2" type="ORF">ACFFQ6_28095</name>
</gene>
<organism evidence="2 3">
    <name type="scientific">Rhodococcus baikonurensis</name>
    <dbReference type="NCBI Taxonomy" id="172041"/>
    <lineage>
        <taxon>Bacteria</taxon>
        <taxon>Bacillati</taxon>
        <taxon>Actinomycetota</taxon>
        <taxon>Actinomycetes</taxon>
        <taxon>Mycobacteriales</taxon>
        <taxon>Nocardiaceae</taxon>
        <taxon>Rhodococcus</taxon>
        <taxon>Rhodococcus erythropolis group</taxon>
    </lineage>
</organism>
<dbReference type="Pfam" id="PF20274">
    <property type="entry name" value="cREC_REC"/>
    <property type="match status" value="1"/>
</dbReference>
<comment type="caution">
    <text evidence="2">The sequence shown here is derived from an EMBL/GenBank/DDBJ whole genome shotgun (WGS) entry which is preliminary data.</text>
</comment>
<feature type="domain" description="Cyclic-phosphate processing Receiver" evidence="1">
    <location>
        <begin position="1"/>
        <end position="83"/>
    </location>
</feature>
<sequence>MNLWVDDVQPPPDGWAWARTSVGAIDALCFGMVRRLSLAHDLAGNDTARPIIRWMCENGMWPQEIRVHSANPVAATWLHKMIDRCKPGTC</sequence>
<protein>
    <submittedName>
        <fullName evidence="2">Cyclic-phosphate processing receiver domain-containing protein</fullName>
    </submittedName>
</protein>
<accession>A0ABV5XM76</accession>